<keyword evidence="2" id="KW-1185">Reference proteome</keyword>
<gene>
    <name evidence="1" type="ORF">Poly51_39710</name>
</gene>
<protein>
    <submittedName>
        <fullName evidence="1">Uncharacterized protein</fullName>
    </submittedName>
</protein>
<proteinExistence type="predicted"/>
<dbReference type="OrthoDB" id="9795222at2"/>
<dbReference type="EMBL" id="SJPW01000005">
    <property type="protein sequence ID" value="TWU50678.1"/>
    <property type="molecule type" value="Genomic_DNA"/>
</dbReference>
<dbReference type="AlphaFoldDB" id="A0A5C6EP92"/>
<comment type="caution">
    <text evidence="1">The sequence shown here is derived from an EMBL/GenBank/DDBJ whole genome shotgun (WGS) entry which is preliminary data.</text>
</comment>
<sequence length="133" mass="15003">MKRKLLLDHANTLCQMLYSRRLERDRDILIALPAGTVTVDVLTGAVSHDTAGHLDTAFGDDFADWFREKRDDAGIPDDYIVSATLTIAIDPARPHPSDWLGPFDRWSPKCDIVTRDRTYAAEIGELGEFRPMM</sequence>
<evidence type="ECO:0000313" key="1">
    <source>
        <dbReference type="EMBL" id="TWU50678.1"/>
    </source>
</evidence>
<dbReference type="RefSeq" id="WP_146459377.1">
    <property type="nucleotide sequence ID" value="NZ_SJPW01000005.1"/>
</dbReference>
<name>A0A5C6EP92_9BACT</name>
<dbReference type="Proteomes" id="UP000318288">
    <property type="component" value="Unassembled WGS sequence"/>
</dbReference>
<reference evidence="1 2" key="1">
    <citation type="submission" date="2019-02" db="EMBL/GenBank/DDBJ databases">
        <title>Deep-cultivation of Planctomycetes and their phenomic and genomic characterization uncovers novel biology.</title>
        <authorList>
            <person name="Wiegand S."/>
            <person name="Jogler M."/>
            <person name="Boedeker C."/>
            <person name="Pinto D."/>
            <person name="Vollmers J."/>
            <person name="Rivas-Marin E."/>
            <person name="Kohn T."/>
            <person name="Peeters S.H."/>
            <person name="Heuer A."/>
            <person name="Rast P."/>
            <person name="Oberbeckmann S."/>
            <person name="Bunk B."/>
            <person name="Jeske O."/>
            <person name="Meyerdierks A."/>
            <person name="Storesund J.E."/>
            <person name="Kallscheuer N."/>
            <person name="Luecker S."/>
            <person name="Lage O.M."/>
            <person name="Pohl T."/>
            <person name="Merkel B.J."/>
            <person name="Hornburger P."/>
            <person name="Mueller R.-W."/>
            <person name="Bruemmer F."/>
            <person name="Labrenz M."/>
            <person name="Spormann A.M."/>
            <person name="Op Den Camp H."/>
            <person name="Overmann J."/>
            <person name="Amann R."/>
            <person name="Jetten M.S.M."/>
            <person name="Mascher T."/>
            <person name="Medema M.H."/>
            <person name="Devos D.P."/>
            <person name="Kaster A.-K."/>
            <person name="Ovreas L."/>
            <person name="Rohde M."/>
            <person name="Galperin M.Y."/>
            <person name="Jogler C."/>
        </authorList>
    </citation>
    <scope>NUCLEOTIDE SEQUENCE [LARGE SCALE GENOMIC DNA]</scope>
    <source>
        <strain evidence="1 2">Poly51</strain>
    </source>
</reference>
<organism evidence="1 2">
    <name type="scientific">Rubripirellula tenax</name>
    <dbReference type="NCBI Taxonomy" id="2528015"/>
    <lineage>
        <taxon>Bacteria</taxon>
        <taxon>Pseudomonadati</taxon>
        <taxon>Planctomycetota</taxon>
        <taxon>Planctomycetia</taxon>
        <taxon>Pirellulales</taxon>
        <taxon>Pirellulaceae</taxon>
        <taxon>Rubripirellula</taxon>
    </lineage>
</organism>
<evidence type="ECO:0000313" key="2">
    <source>
        <dbReference type="Proteomes" id="UP000318288"/>
    </source>
</evidence>
<accession>A0A5C6EP92</accession>